<feature type="transmembrane region" description="Helical" evidence="2">
    <location>
        <begin position="139"/>
        <end position="161"/>
    </location>
</feature>
<reference evidence="3 4" key="1">
    <citation type="submission" date="2014-11" db="EMBL/GenBank/DDBJ databases">
        <authorList>
            <person name="Zhu J."/>
            <person name="Qi W."/>
            <person name="Song R."/>
        </authorList>
    </citation>
    <scope>NUCLEOTIDE SEQUENCE [LARGE SCALE GENOMIC DNA]</scope>
</reference>
<evidence type="ECO:0000256" key="1">
    <source>
        <dbReference type="SAM" id="MobiDB-lite"/>
    </source>
</evidence>
<dbReference type="AlphaFoldDB" id="A0A0G4EWR7"/>
<keyword evidence="4" id="KW-1185">Reference proteome</keyword>
<evidence type="ECO:0000313" key="3">
    <source>
        <dbReference type="EMBL" id="CEM03198.1"/>
    </source>
</evidence>
<sequence>MAGSLPDKSYVPISTEKDLHSFLVAAQSHLASLPPVPANVTLLTLTTNSIPHLHFVVVPTPSPATHTRPPVWHWHTTPPPPILGPIHSLSMMRGDDGNSRAEAAVVAGERSSARERAREWADELWMWLRPNLQECGSRLAFLACVVFFMGVTRVALGYSFFPNLLVMVITAISPRPAQPEPAHQPPAAKTHVNVPPSDHATSARSPSVDGVSRGELSPLQRENDALKREVSALYHRRAAKVRWDIADFEKSLRGLPAGSALEQTTSLSGLDPFTLSVYPKYGEETDEDRRSAMLIIDVPSQVQPGGVRSSGSPSGYASRPVTINRVGLDIHIGLLPAVQLKFSPQSGPFVYKFDFKSALAMDRYASPADRWTLVASDEVIPDHLCPNLRNIFDVADLDECLTACGKQQRCTAVNYSPSFLDLTLKPPSRRALCVLRGCSMDTLRALSAPITSPGDEHKKAGGLSRARGKFKLSAMGGFEVWSKYAFHTDDLRIDVAVSTINGHKPSVFVSDELESREGPLWSGDTVVLGKQGEEEEE</sequence>
<feature type="region of interest" description="Disordered" evidence="1">
    <location>
        <begin position="176"/>
        <end position="217"/>
    </location>
</feature>
<dbReference type="Proteomes" id="UP000041254">
    <property type="component" value="Unassembled WGS sequence"/>
</dbReference>
<evidence type="ECO:0000256" key="2">
    <source>
        <dbReference type="SAM" id="Phobius"/>
    </source>
</evidence>
<dbReference type="VEuPathDB" id="CryptoDB:Vbra_21046"/>
<keyword evidence="2" id="KW-1133">Transmembrane helix</keyword>
<dbReference type="EMBL" id="CDMY01000336">
    <property type="protein sequence ID" value="CEM03198.1"/>
    <property type="molecule type" value="Genomic_DNA"/>
</dbReference>
<dbReference type="InParanoid" id="A0A0G4EWR7"/>
<keyword evidence="2" id="KW-0472">Membrane</keyword>
<proteinExistence type="predicted"/>
<keyword evidence="2" id="KW-0812">Transmembrane</keyword>
<protein>
    <submittedName>
        <fullName evidence="3">Uncharacterized protein</fullName>
    </submittedName>
</protein>
<organism evidence="3 4">
    <name type="scientific">Vitrella brassicaformis (strain CCMP3155)</name>
    <dbReference type="NCBI Taxonomy" id="1169540"/>
    <lineage>
        <taxon>Eukaryota</taxon>
        <taxon>Sar</taxon>
        <taxon>Alveolata</taxon>
        <taxon>Colpodellida</taxon>
        <taxon>Vitrellaceae</taxon>
        <taxon>Vitrella</taxon>
    </lineage>
</organism>
<name>A0A0G4EWR7_VITBC</name>
<accession>A0A0G4EWR7</accession>
<evidence type="ECO:0000313" key="4">
    <source>
        <dbReference type="Proteomes" id="UP000041254"/>
    </source>
</evidence>
<gene>
    <name evidence="3" type="ORF">Vbra_21046</name>
</gene>